<feature type="transmembrane region" description="Helical" evidence="1">
    <location>
        <begin position="413"/>
        <end position="431"/>
    </location>
</feature>
<keyword evidence="1" id="KW-0812">Transmembrane</keyword>
<reference evidence="4" key="1">
    <citation type="submission" date="2011-12" db="EMBL/GenBank/DDBJ databases">
        <title>Complete sequence of Methanoregula formicicum SMSP.</title>
        <authorList>
            <person name="Lucas S."/>
            <person name="Han J."/>
            <person name="Lapidus A."/>
            <person name="Cheng J.-F."/>
            <person name="Goodwin L."/>
            <person name="Pitluck S."/>
            <person name="Peters L."/>
            <person name="Ovchinnikova G."/>
            <person name="Teshima H."/>
            <person name="Detter J.C."/>
            <person name="Han C."/>
            <person name="Tapia R."/>
            <person name="Land M."/>
            <person name="Hauser L."/>
            <person name="Kyrpides N."/>
            <person name="Ivanova N."/>
            <person name="Pagani I."/>
            <person name="Imachi H."/>
            <person name="Tamaki H."/>
            <person name="Sekiguchi Y."/>
            <person name="Kamagata Y."/>
            <person name="Cadillo-Quiroz H."/>
            <person name="Zinder S."/>
            <person name="Liu W.-T."/>
            <person name="Woyke T."/>
        </authorList>
    </citation>
    <scope>NUCLEOTIDE SEQUENCE [LARGE SCALE GENOMIC DNA]</scope>
    <source>
        <strain evidence="4">DSM 22288 / NBRC 105244 / SMSP</strain>
    </source>
</reference>
<keyword evidence="4" id="KW-1185">Reference proteome</keyword>
<sequence length="435" mass="45045" precursor="true">MKKTYLVLWIALLTLLTCIPGAAGLGGDEGWITVCCNVDGASVYFDGKYMGETSGGSYTAVVYTTGAPYSMATVEKSGYTTATASLTMPGKGQTTTVYTTLNPVVTPVPVRYGSIFVSSQPSGAEIYFNGDYRGLSPLTIADVWPGRYTIRAEKTGYQDYSTTAYVSSGTQTTVHCPLTPHVATGSLYVISSPTGSNIYLDAAYKGTTPLTISNIASGTHILEVDHAGYYDWKSTVNVPAGGTRTIDATLNPMPSSTTGWVYVSSSPGGASVTLDGTIMGETPSSGSLKLNNIATGTHAVVLNRPGYRQYSATVSVLPNTVTEVSALLQPTVAPTGSGGLTVTSTPAGANVFLDNVFVGISPLTLPDVTAGTHTVSMKLDGYQEYSVSTQVNSGAVSTVSAALTKVTPTPKSSPAPIVAGIAIIGAVLLLLRKKD</sequence>
<name>L0HG35_METFS</name>
<dbReference type="AlphaFoldDB" id="L0HG35"/>
<evidence type="ECO:0000256" key="1">
    <source>
        <dbReference type="SAM" id="Phobius"/>
    </source>
</evidence>
<proteinExistence type="predicted"/>
<evidence type="ECO:0000259" key="2">
    <source>
        <dbReference type="Pfam" id="PF08308"/>
    </source>
</evidence>
<accession>L0HG35</accession>
<gene>
    <name evidence="3" type="ordered locus">Metfor_1714</name>
</gene>
<dbReference type="OrthoDB" id="95942at2157"/>
<dbReference type="RefSeq" id="WP_015285704.1">
    <property type="nucleotide sequence ID" value="NC_019943.1"/>
</dbReference>
<feature type="domain" description="PEGA" evidence="2">
    <location>
        <begin position="260"/>
        <end position="331"/>
    </location>
</feature>
<dbReference type="EMBL" id="CP003167">
    <property type="protein sequence ID" value="AGB02741.1"/>
    <property type="molecule type" value="Genomic_DNA"/>
</dbReference>
<dbReference type="Pfam" id="PF08308">
    <property type="entry name" value="PEGA"/>
    <property type="match status" value="5"/>
</dbReference>
<dbReference type="STRING" id="593750.Metfor_1714"/>
<keyword evidence="1" id="KW-1133">Transmembrane helix</keyword>
<feature type="domain" description="PEGA" evidence="2">
    <location>
        <begin position="338"/>
        <end position="405"/>
    </location>
</feature>
<dbReference type="eggNOG" id="arCOG03264">
    <property type="taxonomic scope" value="Archaea"/>
</dbReference>
<feature type="domain" description="PEGA" evidence="2">
    <location>
        <begin position="185"/>
        <end position="252"/>
    </location>
</feature>
<dbReference type="InterPro" id="IPR013784">
    <property type="entry name" value="Carb-bd-like_fold"/>
</dbReference>
<reference evidence="3 4" key="2">
    <citation type="journal article" date="2014" name="Genome Announc.">
        <title>Complete Genome Sequence of Methanoregula formicica SMSPT, a Mesophilic Hydrogenotrophic Methanogen Isolated from a Methanogenic Upflow Anaerobic Sludge Blanket Reactor.</title>
        <authorList>
            <person name="Yamamoto K."/>
            <person name="Tamaki H."/>
            <person name="Cadillo-Quiroz H."/>
            <person name="Imachi H."/>
            <person name="Kyrpides N."/>
            <person name="Woyke T."/>
            <person name="Goodwin L."/>
            <person name="Zinder S.H."/>
            <person name="Kamagata Y."/>
            <person name="Liu W.T."/>
        </authorList>
    </citation>
    <scope>NUCLEOTIDE SEQUENCE [LARGE SCALE GENOMIC DNA]</scope>
    <source>
        <strain evidence="4">DSM 22288 / NBRC 105244 / SMSP</strain>
    </source>
</reference>
<dbReference type="GeneID" id="14308103"/>
<evidence type="ECO:0000313" key="4">
    <source>
        <dbReference type="Proteomes" id="UP000010824"/>
    </source>
</evidence>
<dbReference type="Proteomes" id="UP000010824">
    <property type="component" value="Chromosome"/>
</dbReference>
<dbReference type="GO" id="GO:0030246">
    <property type="term" value="F:carbohydrate binding"/>
    <property type="evidence" value="ECO:0007669"/>
    <property type="project" value="InterPro"/>
</dbReference>
<organism evidence="3 4">
    <name type="scientific">Methanoregula formicica (strain DSM 22288 / NBRC 105244 / SMSP)</name>
    <dbReference type="NCBI Taxonomy" id="593750"/>
    <lineage>
        <taxon>Archaea</taxon>
        <taxon>Methanobacteriati</taxon>
        <taxon>Methanobacteriota</taxon>
        <taxon>Stenosarchaea group</taxon>
        <taxon>Methanomicrobia</taxon>
        <taxon>Methanomicrobiales</taxon>
        <taxon>Methanoregulaceae</taxon>
        <taxon>Methanoregula</taxon>
    </lineage>
</organism>
<dbReference type="HOGENOM" id="CLU_031943_0_0_2"/>
<evidence type="ECO:0000313" key="3">
    <source>
        <dbReference type="EMBL" id="AGB02741.1"/>
    </source>
</evidence>
<dbReference type="SUPFAM" id="SSF49452">
    <property type="entry name" value="Starch-binding domain-like"/>
    <property type="match status" value="1"/>
</dbReference>
<feature type="domain" description="PEGA" evidence="2">
    <location>
        <begin position="113"/>
        <end position="180"/>
    </location>
</feature>
<dbReference type="PANTHER" id="PTHR36194">
    <property type="entry name" value="S-LAYER-LIKE PROTEIN"/>
    <property type="match status" value="1"/>
</dbReference>
<dbReference type="PANTHER" id="PTHR36194:SF1">
    <property type="entry name" value="S-LAYER-LIKE PROTEIN"/>
    <property type="match status" value="1"/>
</dbReference>
<dbReference type="KEGG" id="mfo:Metfor_1714"/>
<dbReference type="InterPro" id="IPR013229">
    <property type="entry name" value="PEGA"/>
</dbReference>
<feature type="domain" description="PEGA" evidence="2">
    <location>
        <begin position="32"/>
        <end position="103"/>
    </location>
</feature>
<dbReference type="InParanoid" id="L0HG35"/>
<keyword evidence="1" id="KW-0472">Membrane</keyword>
<protein>
    <submittedName>
        <fullName evidence="3">PEGA domain-containing protein</fullName>
    </submittedName>
</protein>